<dbReference type="EMBL" id="AHGT01000018">
    <property type="protein sequence ID" value="ESU38029.1"/>
    <property type="molecule type" value="Genomic_DNA"/>
</dbReference>
<dbReference type="InterPro" id="IPR002110">
    <property type="entry name" value="Ankyrin_rpt"/>
</dbReference>
<feature type="repeat" description="ANK" evidence="1">
    <location>
        <begin position="333"/>
        <end position="365"/>
    </location>
</feature>
<dbReference type="VEuPathDB" id="GiardiaDB:QR46_1342"/>
<dbReference type="AlphaFoldDB" id="V6TH77"/>
<accession>V6TH77</accession>
<proteinExistence type="predicted"/>
<keyword evidence="1" id="KW-0040">ANK repeat</keyword>
<gene>
    <name evidence="2" type="ORF">DHA2_150390</name>
</gene>
<comment type="caution">
    <text evidence="2">The sequence shown here is derived from an EMBL/GenBank/DDBJ whole genome shotgun (WGS) entry which is preliminary data.</text>
</comment>
<evidence type="ECO:0000256" key="1">
    <source>
        <dbReference type="PROSITE-ProRule" id="PRU00023"/>
    </source>
</evidence>
<name>V6TH77_GIAIN</name>
<reference evidence="2 3" key="2">
    <citation type="journal article" date="2013" name="Genome Biol. Evol.">
        <title>Genome sequencing of Giardia lamblia genotypes A2 and B isolates (DH and GS) and comparative analysis with the genomes of genotypes A1 and E (WB and Pig).</title>
        <authorList>
            <person name="Adam R.D."/>
            <person name="Dahlstrom E.W."/>
            <person name="Martens C.A."/>
            <person name="Bruno D.P."/>
            <person name="Barbian K.D."/>
            <person name="Ricklefs S.M."/>
            <person name="Hernandez M.M."/>
            <person name="Narla N.P."/>
            <person name="Patel R.B."/>
            <person name="Porcella S.F."/>
            <person name="Nash T.E."/>
        </authorList>
    </citation>
    <scope>NUCLEOTIDE SEQUENCE [LARGE SCALE GENOMIC DNA]</scope>
    <source>
        <strain evidence="2 3">DH</strain>
    </source>
</reference>
<dbReference type="SUPFAM" id="SSF48403">
    <property type="entry name" value="Ankyrin repeat"/>
    <property type="match status" value="2"/>
</dbReference>
<dbReference type="InterPro" id="IPR036770">
    <property type="entry name" value="Ankyrin_rpt-contain_sf"/>
</dbReference>
<evidence type="ECO:0000313" key="3">
    <source>
        <dbReference type="Proteomes" id="UP000018320"/>
    </source>
</evidence>
<dbReference type="PANTHER" id="PTHR24120">
    <property type="entry name" value="GH07239P"/>
    <property type="match status" value="1"/>
</dbReference>
<dbReference type="PROSITE" id="PS50088">
    <property type="entry name" value="ANK_REPEAT"/>
    <property type="match status" value="1"/>
</dbReference>
<dbReference type="SMART" id="SM00248">
    <property type="entry name" value="ANK"/>
    <property type="match status" value="10"/>
</dbReference>
<dbReference type="Gene3D" id="1.25.40.20">
    <property type="entry name" value="Ankyrin repeat-containing domain"/>
    <property type="match status" value="3"/>
</dbReference>
<dbReference type="Pfam" id="PF12796">
    <property type="entry name" value="Ank_2"/>
    <property type="match status" value="4"/>
</dbReference>
<dbReference type="Proteomes" id="UP000018320">
    <property type="component" value="Unassembled WGS sequence"/>
</dbReference>
<dbReference type="PANTHER" id="PTHR24120:SF4">
    <property type="entry name" value="GH07239P"/>
    <property type="match status" value="1"/>
</dbReference>
<organism evidence="2 3">
    <name type="scientific">Giardia intestinalis</name>
    <name type="common">Giardia lamblia</name>
    <dbReference type="NCBI Taxonomy" id="5741"/>
    <lineage>
        <taxon>Eukaryota</taxon>
        <taxon>Metamonada</taxon>
        <taxon>Diplomonadida</taxon>
        <taxon>Hexamitidae</taxon>
        <taxon>Giardiinae</taxon>
        <taxon>Giardia</taxon>
    </lineage>
</organism>
<evidence type="ECO:0000313" key="2">
    <source>
        <dbReference type="EMBL" id="ESU38029.1"/>
    </source>
</evidence>
<sequence length="785" mass="87073">MRCTIIDSDCSKKQLMIDSTQLALLFSLDNTAVAGGSAVLLAHNLVGYLKPLPTGLDSMSSSIQGSKLNGDGILTSYSLVFDRDKRQVYSFEQYCHGIRLDQILQEQKFQGTILTELELWKLIVGVSLAIVKLVHNYQYNGMQLHAFFTFSEEQIYYDSYGHVLYRPAYVPLKECVLESNPIKSEQQSVARLGRFIQDLISRYCPENAMCTSHLPILLKKMVGQELSRPSFAAICALENMGDHIRSSLIEAGSFNWDNFSTDSVIQRDAMENTPLFDALEVGDPDLVHSQLRFLKRANLKGRTALMHAACNHLPISDECRLLISAEACCQDSDGWTALMHAIDHQNLDLAQLLLEREAGFVGKDTSTYSDLSGSQLSSSVQLSLLGTRTAAVGRGMTVRLLSSSANLNSTSGQPTGNMTALILAVINYCYEMVRYLAPFEGGYQDRSGNSALMYALDQKDFCEDACKVLAMYDGGLVSKSGRFGFKIAALQGRREICRLLMEKERNLGRSRGFTSLHYAIAVKDDKMFNTYLYKYSSSRDEDGVTPLMLACIFNDVHYVKALLAPQPDSIEHTSAPVEIIEALMPIDSSNMTALDYAVSRQSYDSATALLEVLAGHLNIPFPYDNNGIISVFRCLEVNNLGIERLLHYAVDSGLLQHLDDPKQKRVLSPVWFKAVETGAHVAIFVMRNIYKRVINPSGKTALMEAAYRGDLVAVKLLSVEATFISMQGLTALMYAIIQGYDDIVHYLAPLESSVYTNSSYHEGPGISPLELALKHDLTRYIGILS</sequence>
<dbReference type="VEuPathDB" id="GiardiaDB:DHA2_150390"/>
<reference evidence="3" key="1">
    <citation type="submission" date="2012-02" db="EMBL/GenBank/DDBJ databases">
        <title>Genome sequencing of Giardia lamblia Genotypes A2 and B isolates (DH and GS) and comparative analysis with the genomes of Genotypes A1 and E (WB and Pig).</title>
        <authorList>
            <person name="Adam R."/>
            <person name="Dahlstrom E."/>
            <person name="Martens C."/>
            <person name="Bruno D."/>
            <person name="Barbian K."/>
            <person name="Porcella S.F."/>
            <person name="Nash T."/>
        </authorList>
    </citation>
    <scope>NUCLEOTIDE SEQUENCE</scope>
    <source>
        <strain evidence="3">DH</strain>
    </source>
</reference>
<dbReference type="VEuPathDB" id="GiardiaDB:GL50581_4023"/>
<dbReference type="VEuPathDB" id="GiardiaDB:GL50803_0023314"/>
<protein>
    <submittedName>
        <fullName evidence="2">Ankyrin repeat protein</fullName>
    </submittedName>
</protein>